<name>A0AAW4PCU4_9EURY</name>
<evidence type="ECO:0000313" key="3">
    <source>
        <dbReference type="Proteomes" id="UP001430455"/>
    </source>
</evidence>
<keyword evidence="3" id="KW-1185">Reference proteome</keyword>
<dbReference type="RefSeq" id="WP_220580359.1">
    <property type="nucleotide sequence ID" value="NZ_RKLT01000004.1"/>
</dbReference>
<evidence type="ECO:0000256" key="1">
    <source>
        <dbReference type="SAM" id="Phobius"/>
    </source>
</evidence>
<dbReference type="Proteomes" id="UP001430455">
    <property type="component" value="Unassembled WGS sequence"/>
</dbReference>
<comment type="caution">
    <text evidence="2">The sequence shown here is derived from an EMBL/GenBank/DDBJ whole genome shotgun (WGS) entry which is preliminary data.</text>
</comment>
<feature type="transmembrane region" description="Helical" evidence="1">
    <location>
        <begin position="146"/>
        <end position="165"/>
    </location>
</feature>
<proteinExistence type="predicted"/>
<sequence>MRADPRCPHCSGKVSATATWCMHCGADFSVPTDASGGQFAGEASMADLESALEAGDVDGVTRVFRRRADGSRLVGVALGVVALVTLPIVAPEGMTWAYLAAVVAIGAYAARQPSADDAIRDGGTALAVTPILLWLVAAIVGGFTGVSALDLVGPTLYAGVVLFAVRRLT</sequence>
<dbReference type="AlphaFoldDB" id="A0AAW4PCU4"/>
<keyword evidence="1" id="KW-1133">Transmembrane helix</keyword>
<feature type="transmembrane region" description="Helical" evidence="1">
    <location>
        <begin position="123"/>
        <end position="140"/>
    </location>
</feature>
<feature type="transmembrane region" description="Helical" evidence="1">
    <location>
        <begin position="95"/>
        <end position="111"/>
    </location>
</feature>
<feature type="transmembrane region" description="Helical" evidence="1">
    <location>
        <begin position="72"/>
        <end position="89"/>
    </location>
</feature>
<protein>
    <recommendedName>
        <fullName evidence="4">Zinc ribbon domain-containing protein</fullName>
    </recommendedName>
</protein>
<dbReference type="EMBL" id="RKLT01000004">
    <property type="protein sequence ID" value="MBX0295726.1"/>
    <property type="molecule type" value="Genomic_DNA"/>
</dbReference>
<keyword evidence="1" id="KW-0812">Transmembrane</keyword>
<accession>A0AAW4PCU4</accession>
<evidence type="ECO:0008006" key="4">
    <source>
        <dbReference type="Google" id="ProtNLM"/>
    </source>
</evidence>
<gene>
    <name evidence="2" type="ORF">EGH23_12645</name>
</gene>
<evidence type="ECO:0000313" key="2">
    <source>
        <dbReference type="EMBL" id="MBX0295726.1"/>
    </source>
</evidence>
<reference evidence="2 3" key="1">
    <citation type="submission" date="2021-06" db="EMBL/GenBank/DDBJ databases">
        <title>Halomicroarcula sp. a new haloarchaeum isolated from saline soil.</title>
        <authorList>
            <person name="Duran-Viseras A."/>
            <person name="Sanchez-Porro C."/>
            <person name="Ventosa A."/>
        </authorList>
    </citation>
    <scope>NUCLEOTIDE SEQUENCE [LARGE SCALE GENOMIC DNA]</scope>
    <source>
        <strain evidence="2 3">F27</strain>
    </source>
</reference>
<keyword evidence="1" id="KW-0472">Membrane</keyword>
<organism evidence="2 3">
    <name type="scientific">Haloarcula nitratireducens</name>
    <dbReference type="NCBI Taxonomy" id="2487749"/>
    <lineage>
        <taxon>Archaea</taxon>
        <taxon>Methanobacteriati</taxon>
        <taxon>Methanobacteriota</taxon>
        <taxon>Stenosarchaea group</taxon>
        <taxon>Halobacteria</taxon>
        <taxon>Halobacteriales</taxon>
        <taxon>Haloarculaceae</taxon>
        <taxon>Haloarcula</taxon>
    </lineage>
</organism>